<proteinExistence type="predicted"/>
<comment type="caution">
    <text evidence="2">The sequence shown here is derived from an EMBL/GenBank/DDBJ whole genome shotgun (WGS) entry which is preliminary data.</text>
</comment>
<dbReference type="InterPro" id="IPR029147">
    <property type="entry name" value="CFAP77"/>
</dbReference>
<name>A0ABD1JYQ2_9TELE</name>
<gene>
    <name evidence="2" type="ORF">ACEWY4_011798</name>
</gene>
<dbReference type="AlphaFoldDB" id="A0ABD1JYQ2"/>
<dbReference type="PANTHER" id="PTHR28617">
    <property type="entry name" value="CILIA- AND FLAGELLA-ASSOCIATED PROTEIN 77"/>
    <property type="match status" value="1"/>
</dbReference>
<feature type="region of interest" description="Disordered" evidence="1">
    <location>
        <begin position="223"/>
        <end position="243"/>
    </location>
</feature>
<dbReference type="EMBL" id="JBHFQA010000010">
    <property type="protein sequence ID" value="KAL2092000.1"/>
    <property type="molecule type" value="Genomic_DNA"/>
</dbReference>
<dbReference type="PANTHER" id="PTHR28617:SF1">
    <property type="entry name" value="CILIA- AND FLAGELLA-ASSOCIATED PROTEIN 77"/>
    <property type="match status" value="1"/>
</dbReference>
<dbReference type="Proteomes" id="UP001591681">
    <property type="component" value="Unassembled WGS sequence"/>
</dbReference>
<sequence>MESPHIGVVRDSMLTNPRLIRASLGRSKSKGLSCPGPDFVYGMVTTIQDGGVAEAISNWYCPSVGARHSGAPRRQEKDFVSLNREGVKSGLVTAKELQQYHATHDLRRPAPPRAPQRRCMPTLLPPDITFGISTRPSTPIGELLQQQYRQRWIQQQLDKHTAQQGQHSKRKLGRVQDTRASMLRKCRPPVESAPLWKLPRFQQVGPALDTFRDATARQRALRAHHSDAATGPAMPGQCITSKD</sequence>
<evidence type="ECO:0000313" key="2">
    <source>
        <dbReference type="EMBL" id="KAL2092000.1"/>
    </source>
</evidence>
<evidence type="ECO:0000313" key="3">
    <source>
        <dbReference type="Proteomes" id="UP001591681"/>
    </source>
</evidence>
<protein>
    <recommendedName>
        <fullName evidence="4">Cilia- and flagella-associated protein 77</fullName>
    </recommendedName>
</protein>
<accession>A0ABD1JYQ2</accession>
<reference evidence="2 3" key="1">
    <citation type="submission" date="2024-09" db="EMBL/GenBank/DDBJ databases">
        <title>A chromosome-level genome assembly of Gray's grenadier anchovy, Coilia grayii.</title>
        <authorList>
            <person name="Fu Z."/>
        </authorList>
    </citation>
    <scope>NUCLEOTIDE SEQUENCE [LARGE SCALE GENOMIC DNA]</scope>
    <source>
        <strain evidence="2">G4</strain>
        <tissue evidence="2">Muscle</tissue>
    </source>
</reference>
<evidence type="ECO:0000256" key="1">
    <source>
        <dbReference type="SAM" id="MobiDB-lite"/>
    </source>
</evidence>
<evidence type="ECO:0008006" key="4">
    <source>
        <dbReference type="Google" id="ProtNLM"/>
    </source>
</evidence>
<keyword evidence="3" id="KW-1185">Reference proteome</keyword>
<dbReference type="Pfam" id="PF14825">
    <property type="entry name" value="CFAP77"/>
    <property type="match status" value="1"/>
</dbReference>
<organism evidence="2 3">
    <name type="scientific">Coilia grayii</name>
    <name type="common">Gray's grenadier anchovy</name>
    <dbReference type="NCBI Taxonomy" id="363190"/>
    <lineage>
        <taxon>Eukaryota</taxon>
        <taxon>Metazoa</taxon>
        <taxon>Chordata</taxon>
        <taxon>Craniata</taxon>
        <taxon>Vertebrata</taxon>
        <taxon>Euteleostomi</taxon>
        <taxon>Actinopterygii</taxon>
        <taxon>Neopterygii</taxon>
        <taxon>Teleostei</taxon>
        <taxon>Clupei</taxon>
        <taxon>Clupeiformes</taxon>
        <taxon>Clupeoidei</taxon>
        <taxon>Engraulidae</taxon>
        <taxon>Coilinae</taxon>
        <taxon>Coilia</taxon>
    </lineage>
</organism>